<gene>
    <name evidence="10" type="primary">proP4</name>
    <name evidence="10" type="ordered locus">RF_0233</name>
</gene>
<dbReference type="PROSITE" id="PS50850">
    <property type="entry name" value="MFS"/>
    <property type="match status" value="1"/>
</dbReference>
<keyword evidence="6 8" id="KW-1133">Transmembrane helix</keyword>
<feature type="transmembrane region" description="Helical" evidence="8">
    <location>
        <begin position="56"/>
        <end position="73"/>
    </location>
</feature>
<organism evidence="10 11">
    <name type="scientific">Rickettsia felis (strain ATCC VR-1525 / URRWXCal2)</name>
    <name type="common">Rickettsia azadi</name>
    <dbReference type="NCBI Taxonomy" id="315456"/>
    <lineage>
        <taxon>Bacteria</taxon>
        <taxon>Pseudomonadati</taxon>
        <taxon>Pseudomonadota</taxon>
        <taxon>Alphaproteobacteria</taxon>
        <taxon>Rickettsiales</taxon>
        <taxon>Rickettsiaceae</taxon>
        <taxon>Rickettsieae</taxon>
        <taxon>Rickettsia</taxon>
        <taxon>spotted fever group</taxon>
    </lineage>
</organism>
<dbReference type="PANTHER" id="PTHR43528">
    <property type="entry name" value="ALPHA-KETOGLUTARATE PERMEASE"/>
    <property type="match status" value="1"/>
</dbReference>
<feature type="transmembrane region" description="Helical" evidence="8">
    <location>
        <begin position="351"/>
        <end position="370"/>
    </location>
</feature>
<dbReference type="CDD" id="cd17316">
    <property type="entry name" value="MFS_SV2_like"/>
    <property type="match status" value="1"/>
</dbReference>
<keyword evidence="5" id="KW-0769">Symport</keyword>
<evidence type="ECO:0000256" key="2">
    <source>
        <dbReference type="ARBA" id="ARBA00022448"/>
    </source>
</evidence>
<dbReference type="InterPro" id="IPR036259">
    <property type="entry name" value="MFS_trans_sf"/>
</dbReference>
<dbReference type="KEGG" id="rfe:RF_0233"/>
<dbReference type="eggNOG" id="COG0477">
    <property type="taxonomic scope" value="Bacteria"/>
</dbReference>
<name>Q4UMX4_RICFE</name>
<evidence type="ECO:0000256" key="5">
    <source>
        <dbReference type="ARBA" id="ARBA00022847"/>
    </source>
</evidence>
<dbReference type="GO" id="GO:0015293">
    <property type="term" value="F:symporter activity"/>
    <property type="evidence" value="ECO:0007669"/>
    <property type="project" value="UniProtKB-KW"/>
</dbReference>
<keyword evidence="11" id="KW-1185">Reference proteome</keyword>
<feature type="transmembrane region" description="Helical" evidence="8">
    <location>
        <begin position="79"/>
        <end position="106"/>
    </location>
</feature>
<evidence type="ECO:0000313" key="11">
    <source>
        <dbReference type="Proteomes" id="UP000008548"/>
    </source>
</evidence>
<dbReference type="PANTHER" id="PTHR43528:SF1">
    <property type="entry name" value="ALPHA-KETOGLUTARATE PERMEASE"/>
    <property type="match status" value="1"/>
</dbReference>
<protein>
    <submittedName>
        <fullName evidence="10">Proline/betaine transporter</fullName>
    </submittedName>
</protein>
<dbReference type="GO" id="GO:0005886">
    <property type="term" value="C:plasma membrane"/>
    <property type="evidence" value="ECO:0007669"/>
    <property type="project" value="UniProtKB-SubCell"/>
</dbReference>
<comment type="subcellular location">
    <subcellularLocation>
        <location evidence="1">Cell inner membrane</location>
        <topology evidence="1">Multi-pass membrane protein</topology>
    </subcellularLocation>
</comment>
<feature type="transmembrane region" description="Helical" evidence="8">
    <location>
        <begin position="376"/>
        <end position="400"/>
    </location>
</feature>
<dbReference type="HOGENOM" id="CLU_001265_39_0_5"/>
<evidence type="ECO:0000256" key="7">
    <source>
        <dbReference type="ARBA" id="ARBA00023136"/>
    </source>
</evidence>
<dbReference type="SUPFAM" id="SSF103473">
    <property type="entry name" value="MFS general substrate transporter"/>
    <property type="match status" value="1"/>
</dbReference>
<evidence type="ECO:0000256" key="1">
    <source>
        <dbReference type="ARBA" id="ARBA00004429"/>
    </source>
</evidence>
<dbReference type="Pfam" id="PF07690">
    <property type="entry name" value="MFS_1"/>
    <property type="match status" value="1"/>
</dbReference>
<feature type="transmembrane region" description="Helical" evidence="8">
    <location>
        <begin position="322"/>
        <end position="339"/>
    </location>
</feature>
<evidence type="ECO:0000256" key="4">
    <source>
        <dbReference type="ARBA" id="ARBA00022692"/>
    </source>
</evidence>
<feature type="transmembrane region" description="Helical" evidence="8">
    <location>
        <begin position="16"/>
        <end position="35"/>
    </location>
</feature>
<feature type="transmembrane region" description="Helical" evidence="8">
    <location>
        <begin position="183"/>
        <end position="205"/>
    </location>
</feature>
<proteinExistence type="predicted"/>
<dbReference type="AlphaFoldDB" id="Q4UMX4"/>
<feature type="domain" description="Major facilitator superfamily (MFS) profile" evidence="9">
    <location>
        <begin position="43"/>
        <end position="464"/>
    </location>
</feature>
<keyword evidence="7 8" id="KW-0472">Membrane</keyword>
<evidence type="ECO:0000256" key="6">
    <source>
        <dbReference type="ARBA" id="ARBA00022989"/>
    </source>
</evidence>
<sequence length="464" mass="52053">MTEKQVHARPPRLVDSLLFLKLCRSIPIFHLLVVYMSNSLSKRDFSILIGNAMDHFDTALYGFLAPLLAGIFFPNHDKVVALILTYSVLATSLFTRPVGSYFFGVIAKKYDGVFALSHSLIGVAFTTSLIGLIPSHAQIGWLAPLLLVLLRTLQGIYSEGECAIAKLYILENKEEKKAFKASYLYQTSTMVGIILASFISTIVLNVEYNEYWRLCFIFGGFTALIGYFLRKSGNYTSLRATKRSVAISGILPKIASPKPTVFPRNDVVSSLLLDLNTIWNSKLSILRISFVVGFSYMTYIVPFVFMNSFIPLITDISIETMMKFNTEFLIFDMVMIPIIGHLTKKFHYLKILNGTLILMSLSIIPLWLFLNNSSIWYVNFVRIWIIILGVGFLAPLNCWLNDLFKTADKYMLVGIGSSIGASLIGRLTPSICLMLWHVTGSSLSIAVYIAVISMVTLWAVRAER</sequence>
<feature type="transmembrane region" description="Helical" evidence="8">
    <location>
        <begin position="412"/>
        <end position="436"/>
    </location>
</feature>
<dbReference type="Gene3D" id="1.20.1250.20">
    <property type="entry name" value="MFS general substrate transporter like domains"/>
    <property type="match status" value="1"/>
</dbReference>
<feature type="transmembrane region" description="Helical" evidence="8">
    <location>
        <begin position="113"/>
        <end position="133"/>
    </location>
</feature>
<reference evidence="10 11" key="1">
    <citation type="journal article" date="2005" name="PLoS Biol.">
        <title>The genome sequence of Rickettsia felis identifies the first putative conjugative plasmid in an obligate intracellular parasite.</title>
        <authorList>
            <person name="Ogata H."/>
            <person name="Renesto P."/>
            <person name="Audic S."/>
            <person name="Robert C."/>
            <person name="Blanc G."/>
            <person name="Fournier P.E."/>
            <person name="Parinello H."/>
            <person name="Claverie J.M."/>
            <person name="Raoult D."/>
        </authorList>
    </citation>
    <scope>NUCLEOTIDE SEQUENCE [LARGE SCALE GENOMIC DNA]</scope>
    <source>
        <strain evidence="11">ATCC VR-1525 / URRWXCal2</strain>
    </source>
</reference>
<feature type="transmembrane region" description="Helical" evidence="8">
    <location>
        <begin position="288"/>
        <end position="310"/>
    </location>
</feature>
<dbReference type="InterPro" id="IPR020846">
    <property type="entry name" value="MFS_dom"/>
</dbReference>
<keyword evidence="4 8" id="KW-0812">Transmembrane</keyword>
<accession>Q4UMX4</accession>
<evidence type="ECO:0000259" key="9">
    <source>
        <dbReference type="PROSITE" id="PS50850"/>
    </source>
</evidence>
<feature type="transmembrane region" description="Helical" evidence="8">
    <location>
        <begin position="211"/>
        <end position="229"/>
    </location>
</feature>
<evidence type="ECO:0000256" key="3">
    <source>
        <dbReference type="ARBA" id="ARBA00022475"/>
    </source>
</evidence>
<evidence type="ECO:0000256" key="8">
    <source>
        <dbReference type="SAM" id="Phobius"/>
    </source>
</evidence>
<dbReference type="Proteomes" id="UP000008548">
    <property type="component" value="Chromosome"/>
</dbReference>
<dbReference type="InterPro" id="IPR051084">
    <property type="entry name" value="H+-coupled_symporters"/>
</dbReference>
<feature type="transmembrane region" description="Helical" evidence="8">
    <location>
        <begin position="442"/>
        <end position="460"/>
    </location>
</feature>
<evidence type="ECO:0000313" key="10">
    <source>
        <dbReference type="EMBL" id="AAY61084.1"/>
    </source>
</evidence>
<dbReference type="InterPro" id="IPR011701">
    <property type="entry name" value="MFS"/>
</dbReference>
<dbReference type="EMBL" id="CP000053">
    <property type="protein sequence ID" value="AAY61084.1"/>
    <property type="molecule type" value="Genomic_DNA"/>
</dbReference>
<keyword evidence="3" id="KW-1003">Cell membrane</keyword>
<keyword evidence="2" id="KW-0813">Transport</keyword>